<protein>
    <submittedName>
        <fullName evidence="1">Uncharacterized protein</fullName>
    </submittedName>
</protein>
<proteinExistence type="predicted"/>
<accession>D4F499</accession>
<gene>
    <name evidence="1" type="ORF">EDWATA_01570</name>
</gene>
<reference evidence="1 2" key="1">
    <citation type="submission" date="2010-02" db="EMBL/GenBank/DDBJ databases">
        <authorList>
            <person name="Weinstock G."/>
            <person name="Sodergren E."/>
            <person name="Clifton S."/>
            <person name="Fulton L."/>
            <person name="Fulton B."/>
            <person name="Courtney L."/>
            <person name="Fronick C."/>
            <person name="Harrison M."/>
            <person name="Strong C."/>
            <person name="Farmer C."/>
            <person name="Delahaunty K."/>
            <person name="Markovic C."/>
            <person name="Hall O."/>
            <person name="Minx P."/>
            <person name="Tomlinson C."/>
            <person name="Mitreva M."/>
            <person name="Nelson J."/>
            <person name="Hou S."/>
            <person name="Wollam A."/>
            <person name="Pepin K.H."/>
            <person name="Johnson M."/>
            <person name="Bhonagiri V."/>
            <person name="Zhang X."/>
            <person name="Suruliraj S."/>
            <person name="Warren W."/>
            <person name="Chinwalla A."/>
            <person name="Mardis E.R."/>
            <person name="Wilson R.K."/>
        </authorList>
    </citation>
    <scope>NUCLEOTIDE SEQUENCE [LARGE SCALE GENOMIC DNA]</scope>
    <source>
        <strain evidence="1 2">ATCC 23685</strain>
    </source>
</reference>
<sequence length="47" mass="5154">MLTAVVISPIMAGCFPSHHIIRRLGFGFHIHDAGAHGDRCEQLKVTL</sequence>
<dbReference type="Proteomes" id="UP000003692">
    <property type="component" value="Unassembled WGS sequence"/>
</dbReference>
<evidence type="ECO:0000313" key="1">
    <source>
        <dbReference type="EMBL" id="EFE23408.1"/>
    </source>
</evidence>
<evidence type="ECO:0000313" key="2">
    <source>
        <dbReference type="Proteomes" id="UP000003692"/>
    </source>
</evidence>
<comment type="caution">
    <text evidence="1">The sequence shown here is derived from an EMBL/GenBank/DDBJ whole genome shotgun (WGS) entry which is preliminary data.</text>
</comment>
<name>D4F499_EDWTA</name>
<organism evidence="1 2">
    <name type="scientific">Edwardsiella tarda ATCC 23685</name>
    <dbReference type="NCBI Taxonomy" id="500638"/>
    <lineage>
        <taxon>Bacteria</taxon>
        <taxon>Pseudomonadati</taxon>
        <taxon>Pseudomonadota</taxon>
        <taxon>Gammaproteobacteria</taxon>
        <taxon>Enterobacterales</taxon>
        <taxon>Hafniaceae</taxon>
        <taxon>Edwardsiella</taxon>
    </lineage>
</organism>
<dbReference type="EMBL" id="ADGK01000090">
    <property type="protein sequence ID" value="EFE23408.1"/>
    <property type="molecule type" value="Genomic_DNA"/>
</dbReference>
<dbReference type="AlphaFoldDB" id="D4F499"/>
<dbReference type="HOGENOM" id="CLU_3167451_0_0_6"/>